<organism evidence="9 10">
    <name type="scientific">Protea cynaroides</name>
    <dbReference type="NCBI Taxonomy" id="273540"/>
    <lineage>
        <taxon>Eukaryota</taxon>
        <taxon>Viridiplantae</taxon>
        <taxon>Streptophyta</taxon>
        <taxon>Embryophyta</taxon>
        <taxon>Tracheophyta</taxon>
        <taxon>Spermatophyta</taxon>
        <taxon>Magnoliopsida</taxon>
        <taxon>Proteales</taxon>
        <taxon>Proteaceae</taxon>
        <taxon>Protea</taxon>
    </lineage>
</organism>
<keyword evidence="6" id="KW-0539">Nucleus</keyword>
<evidence type="ECO:0000259" key="7">
    <source>
        <dbReference type="PROSITE" id="PS50090"/>
    </source>
</evidence>
<feature type="domain" description="HTH myb-type" evidence="8">
    <location>
        <begin position="9"/>
        <end position="62"/>
    </location>
</feature>
<evidence type="ECO:0000256" key="1">
    <source>
        <dbReference type="ARBA" id="ARBA00004123"/>
    </source>
</evidence>
<comment type="subcellular location">
    <subcellularLocation>
        <location evidence="1">Nucleus</location>
    </subcellularLocation>
</comment>
<dbReference type="InterPro" id="IPR001005">
    <property type="entry name" value="SANT/Myb"/>
</dbReference>
<evidence type="ECO:0000256" key="6">
    <source>
        <dbReference type="ARBA" id="ARBA00023242"/>
    </source>
</evidence>
<dbReference type="GO" id="GO:0005634">
    <property type="term" value="C:nucleus"/>
    <property type="evidence" value="ECO:0007669"/>
    <property type="project" value="UniProtKB-SubCell"/>
</dbReference>
<evidence type="ECO:0000256" key="2">
    <source>
        <dbReference type="ARBA" id="ARBA00022737"/>
    </source>
</evidence>
<dbReference type="GO" id="GO:0003677">
    <property type="term" value="F:DNA binding"/>
    <property type="evidence" value="ECO:0007669"/>
    <property type="project" value="UniProtKB-KW"/>
</dbReference>
<evidence type="ECO:0000313" key="10">
    <source>
        <dbReference type="Proteomes" id="UP001141806"/>
    </source>
</evidence>
<name>A0A9Q0JVP5_9MAGN</name>
<keyword evidence="4" id="KW-0238">DNA-binding</keyword>
<dbReference type="FunFam" id="1.10.10.60:FF:000015">
    <property type="entry name" value="Transcription factor RAX3"/>
    <property type="match status" value="1"/>
</dbReference>
<proteinExistence type="predicted"/>
<keyword evidence="5" id="KW-0804">Transcription</keyword>
<dbReference type="PROSITE" id="PS51294">
    <property type="entry name" value="HTH_MYB"/>
    <property type="match status" value="2"/>
</dbReference>
<evidence type="ECO:0000313" key="9">
    <source>
        <dbReference type="EMBL" id="KAJ4953506.1"/>
    </source>
</evidence>
<keyword evidence="10" id="KW-1185">Reference proteome</keyword>
<evidence type="ECO:0000256" key="5">
    <source>
        <dbReference type="ARBA" id="ARBA00023163"/>
    </source>
</evidence>
<dbReference type="SUPFAM" id="SSF46689">
    <property type="entry name" value="Homeodomain-like"/>
    <property type="match status" value="1"/>
</dbReference>
<sequence length="296" mass="32234">MGRAPCCDKANVKRGPWSPEEDTALKNYVQTYGTGGNWIALPRKAGIKRCGKSCRLRWLNYLRPDIKHGGFTEEEDDIICTLYNSIGSRWSVIASHLPGRTDNDVKNYWNTKLKKKLMAGKMNGFPSNTASPALTKAQTYYKHGFSASPDTSSFTTLPLSNEVGFGQNLDSNTMVSDPAGNFFPEYGTITNNSTVSLSQDVSSGLSVATSSSSPLAMDNSFILSSWSGNGGGEDNDGFFMDFGFSSPYDVFSGFGFQGKTTEVAPSLVNSATYTNLLVNDRETKPQGLYQTQKVTL</sequence>
<dbReference type="SMART" id="SM00717">
    <property type="entry name" value="SANT"/>
    <property type="match status" value="2"/>
</dbReference>
<feature type="domain" description="Myb-like" evidence="7">
    <location>
        <begin position="9"/>
        <end position="62"/>
    </location>
</feature>
<dbReference type="CDD" id="cd00167">
    <property type="entry name" value="SANT"/>
    <property type="match status" value="2"/>
</dbReference>
<dbReference type="PROSITE" id="PS50090">
    <property type="entry name" value="MYB_LIKE"/>
    <property type="match status" value="2"/>
</dbReference>
<dbReference type="PANTHER" id="PTHR48000">
    <property type="entry name" value="OS09G0431300 PROTEIN"/>
    <property type="match status" value="1"/>
</dbReference>
<reference evidence="9" key="1">
    <citation type="journal article" date="2023" name="Plant J.">
        <title>The genome of the king protea, Protea cynaroides.</title>
        <authorList>
            <person name="Chang J."/>
            <person name="Duong T.A."/>
            <person name="Schoeman C."/>
            <person name="Ma X."/>
            <person name="Roodt D."/>
            <person name="Barker N."/>
            <person name="Li Z."/>
            <person name="Van de Peer Y."/>
            <person name="Mizrachi E."/>
        </authorList>
    </citation>
    <scope>NUCLEOTIDE SEQUENCE</scope>
    <source>
        <tissue evidence="9">Young leaves</tissue>
    </source>
</reference>
<keyword evidence="2" id="KW-0677">Repeat</keyword>
<dbReference type="OrthoDB" id="2143914at2759"/>
<protein>
    <submittedName>
        <fullName evidence="9">Uncharacterized protein</fullName>
    </submittedName>
</protein>
<dbReference type="EMBL" id="JAMYWD010000012">
    <property type="protein sequence ID" value="KAJ4953506.1"/>
    <property type="molecule type" value="Genomic_DNA"/>
</dbReference>
<dbReference type="AlphaFoldDB" id="A0A9Q0JVP5"/>
<dbReference type="Proteomes" id="UP001141806">
    <property type="component" value="Unassembled WGS sequence"/>
</dbReference>
<feature type="domain" description="HTH myb-type" evidence="8">
    <location>
        <begin position="63"/>
        <end position="117"/>
    </location>
</feature>
<feature type="domain" description="Myb-like" evidence="7">
    <location>
        <begin position="63"/>
        <end position="113"/>
    </location>
</feature>
<dbReference type="InterPro" id="IPR017930">
    <property type="entry name" value="Myb_dom"/>
</dbReference>
<dbReference type="Pfam" id="PF00249">
    <property type="entry name" value="Myb_DNA-binding"/>
    <property type="match status" value="2"/>
</dbReference>
<comment type="caution">
    <text evidence="9">The sequence shown here is derived from an EMBL/GenBank/DDBJ whole genome shotgun (WGS) entry which is preliminary data.</text>
</comment>
<accession>A0A9Q0JVP5</accession>
<evidence type="ECO:0000256" key="4">
    <source>
        <dbReference type="ARBA" id="ARBA00023125"/>
    </source>
</evidence>
<evidence type="ECO:0000259" key="8">
    <source>
        <dbReference type="PROSITE" id="PS51294"/>
    </source>
</evidence>
<evidence type="ECO:0000256" key="3">
    <source>
        <dbReference type="ARBA" id="ARBA00023015"/>
    </source>
</evidence>
<keyword evidence="3" id="KW-0805">Transcription regulation</keyword>
<dbReference type="Gene3D" id="1.10.10.60">
    <property type="entry name" value="Homeodomain-like"/>
    <property type="match status" value="2"/>
</dbReference>
<dbReference type="PANTHER" id="PTHR48000:SF46">
    <property type="entry name" value="TRANSCRIPTION FACTOR MYB36"/>
    <property type="match status" value="1"/>
</dbReference>
<dbReference type="InterPro" id="IPR009057">
    <property type="entry name" value="Homeodomain-like_sf"/>
</dbReference>
<gene>
    <name evidence="9" type="ORF">NE237_030338</name>
</gene>